<dbReference type="GO" id="GO:0006465">
    <property type="term" value="P:signal peptide processing"/>
    <property type="evidence" value="ECO:0007669"/>
    <property type="project" value="UniProtKB-UniRule"/>
</dbReference>
<name>A0A5J5ITQ4_9MICO</name>
<reference evidence="10" key="1">
    <citation type="submission" date="2019-09" db="EMBL/GenBank/DDBJ databases">
        <title>Mumia zhuanghuii sp. nov. isolated from the intestinal contents of plateau pika (Ochotona curzoniae) in the Qinghai-Tibet plateau of China.</title>
        <authorList>
            <person name="Tian Z."/>
        </authorList>
    </citation>
    <scope>NUCLEOTIDE SEQUENCE [LARGE SCALE GENOMIC DNA]</scope>
    <source>
        <strain evidence="10">DSM 25564</strain>
    </source>
</reference>
<feature type="domain" description="Peptidase S26" evidence="8">
    <location>
        <begin position="49"/>
        <end position="137"/>
    </location>
</feature>
<keyword evidence="2 7" id="KW-0812">Transmembrane</keyword>
<feature type="region of interest" description="Disordered" evidence="6">
    <location>
        <begin position="1"/>
        <end position="21"/>
    </location>
</feature>
<feature type="transmembrane region" description="Helical" evidence="7">
    <location>
        <begin position="162"/>
        <end position="188"/>
    </location>
</feature>
<evidence type="ECO:0000256" key="4">
    <source>
        <dbReference type="ARBA" id="ARBA00023136"/>
    </source>
</evidence>
<keyword evidence="9" id="KW-0378">Hydrolase</keyword>
<evidence type="ECO:0000313" key="10">
    <source>
        <dbReference type="Proteomes" id="UP000327039"/>
    </source>
</evidence>
<evidence type="ECO:0000256" key="1">
    <source>
        <dbReference type="ARBA" id="ARBA00004370"/>
    </source>
</evidence>
<dbReference type="GO" id="GO:0016020">
    <property type="term" value="C:membrane"/>
    <property type="evidence" value="ECO:0007669"/>
    <property type="project" value="UniProtKB-SubCell"/>
</dbReference>
<dbReference type="Pfam" id="PF10502">
    <property type="entry name" value="Peptidase_S26"/>
    <property type="match status" value="1"/>
</dbReference>
<keyword evidence="3 7" id="KW-1133">Transmembrane helix</keyword>
<dbReference type="InterPro" id="IPR036286">
    <property type="entry name" value="LexA/Signal_pep-like_sf"/>
</dbReference>
<evidence type="ECO:0000256" key="6">
    <source>
        <dbReference type="SAM" id="MobiDB-lite"/>
    </source>
</evidence>
<evidence type="ECO:0000313" key="9">
    <source>
        <dbReference type="EMBL" id="KAA9087268.1"/>
    </source>
</evidence>
<dbReference type="AlphaFoldDB" id="A0A5J5ITQ4"/>
<sequence length="202" mass="20898">MTTHTTTDAEDGTTVGGDVVDSGGAVTDGASRVDRIRDAVITVLGIVGIITIAWLIAAWLFGLSLVVFVTGSMTPTMPVGAAAISQATAAADLEVGDVVTVTRPDTGQPVTHRIVAIDTVTTSADARELTLQGDDNDFADTQTYRVDEAPRVLVSAPGVGSVVLWAQTPIVMIAGSILIASAIAWALWPTGNRREDAEPDEA</sequence>
<keyword evidence="10" id="KW-1185">Reference proteome</keyword>
<feature type="transmembrane region" description="Helical" evidence="7">
    <location>
        <begin position="39"/>
        <end position="69"/>
    </location>
</feature>
<comment type="subcellular location">
    <subcellularLocation>
        <location evidence="1">Membrane</location>
    </subcellularLocation>
</comment>
<protein>
    <recommendedName>
        <fullName evidence="5">Signal peptidase I</fullName>
        <ecNumber evidence="5">3.4.21.89</ecNumber>
    </recommendedName>
</protein>
<dbReference type="SUPFAM" id="SSF51306">
    <property type="entry name" value="LexA/Signal peptidase"/>
    <property type="match status" value="1"/>
</dbReference>
<evidence type="ECO:0000259" key="8">
    <source>
        <dbReference type="Pfam" id="PF10502"/>
    </source>
</evidence>
<dbReference type="GO" id="GO:0009003">
    <property type="term" value="F:signal peptidase activity"/>
    <property type="evidence" value="ECO:0007669"/>
    <property type="project" value="UniProtKB-EC"/>
</dbReference>
<dbReference type="Proteomes" id="UP000327039">
    <property type="component" value="Unassembled WGS sequence"/>
</dbReference>
<proteinExistence type="predicted"/>
<keyword evidence="4 7" id="KW-0472">Membrane</keyword>
<comment type="caution">
    <text evidence="9">The sequence shown here is derived from an EMBL/GenBank/DDBJ whole genome shotgun (WGS) entry which is preliminary data.</text>
</comment>
<gene>
    <name evidence="9" type="ORF">F6B42_10000</name>
</gene>
<evidence type="ECO:0000256" key="7">
    <source>
        <dbReference type="SAM" id="Phobius"/>
    </source>
</evidence>
<dbReference type="OrthoDB" id="3790724at2"/>
<evidence type="ECO:0000256" key="3">
    <source>
        <dbReference type="ARBA" id="ARBA00022989"/>
    </source>
</evidence>
<dbReference type="EC" id="3.4.21.89" evidence="5"/>
<dbReference type="CDD" id="cd06530">
    <property type="entry name" value="S26_SPase_I"/>
    <property type="match status" value="1"/>
</dbReference>
<evidence type="ECO:0000256" key="5">
    <source>
        <dbReference type="NCBIfam" id="TIGR02228"/>
    </source>
</evidence>
<dbReference type="EMBL" id="VYRZ01000002">
    <property type="protein sequence ID" value="KAA9087268.1"/>
    <property type="molecule type" value="Genomic_DNA"/>
</dbReference>
<dbReference type="GO" id="GO:0004252">
    <property type="term" value="F:serine-type endopeptidase activity"/>
    <property type="evidence" value="ECO:0007669"/>
    <property type="project" value="UniProtKB-UniRule"/>
</dbReference>
<dbReference type="NCBIfam" id="TIGR02228">
    <property type="entry name" value="sigpep_I_arch"/>
    <property type="match status" value="1"/>
</dbReference>
<organism evidence="9 10">
    <name type="scientific">Microbacterium radiodurans</name>
    <dbReference type="NCBI Taxonomy" id="661398"/>
    <lineage>
        <taxon>Bacteria</taxon>
        <taxon>Bacillati</taxon>
        <taxon>Actinomycetota</taxon>
        <taxon>Actinomycetes</taxon>
        <taxon>Micrococcales</taxon>
        <taxon>Microbacteriaceae</taxon>
        <taxon>Microbacterium</taxon>
    </lineage>
</organism>
<evidence type="ECO:0000256" key="2">
    <source>
        <dbReference type="ARBA" id="ARBA00022692"/>
    </source>
</evidence>
<dbReference type="RefSeq" id="WP_150419463.1">
    <property type="nucleotide sequence ID" value="NZ_VYRZ01000002.1"/>
</dbReference>
<accession>A0A5J5ITQ4</accession>
<dbReference type="InterPro" id="IPR001733">
    <property type="entry name" value="Peptidase_S26B"/>
</dbReference>
<dbReference type="InterPro" id="IPR019533">
    <property type="entry name" value="Peptidase_S26"/>
</dbReference>